<evidence type="ECO:0000256" key="2">
    <source>
        <dbReference type="SAM" id="Phobius"/>
    </source>
</evidence>
<dbReference type="AlphaFoldDB" id="A0A380MKY4"/>
<keyword evidence="4" id="KW-1185">Reference proteome</keyword>
<keyword evidence="2" id="KW-0812">Transmembrane</keyword>
<dbReference type="EMBL" id="UHIA01000003">
    <property type="protein sequence ID" value="SUO92205.1"/>
    <property type="molecule type" value="Genomic_DNA"/>
</dbReference>
<feature type="transmembrane region" description="Helical" evidence="2">
    <location>
        <begin position="62"/>
        <end position="78"/>
    </location>
</feature>
<feature type="transmembrane region" description="Helical" evidence="2">
    <location>
        <begin position="90"/>
        <end position="109"/>
    </location>
</feature>
<gene>
    <name evidence="3" type="ORF">NCTC10717_00433</name>
</gene>
<dbReference type="Proteomes" id="UP000254575">
    <property type="component" value="Unassembled WGS sequence"/>
</dbReference>
<name>A0A380MKY4_9GAMM</name>
<evidence type="ECO:0000313" key="3">
    <source>
        <dbReference type="EMBL" id="SUO92205.1"/>
    </source>
</evidence>
<protein>
    <submittedName>
        <fullName evidence="3">Uncharacterized protein</fullName>
    </submittedName>
</protein>
<feature type="region of interest" description="Disordered" evidence="1">
    <location>
        <begin position="1"/>
        <end position="23"/>
    </location>
</feature>
<sequence length="124" mass="15325">MKKNENDSTESNAELKKPPETKKQRNIRIMENINTVLIIFTAFFIFPRYLSDFANNLMSKYDTWYFYILAFGFYFLLLRTKYRELKDNYYFFQFIDTLYFYFVAFTVWLKYLELERDVNLIPIK</sequence>
<evidence type="ECO:0000313" key="4">
    <source>
        <dbReference type="Proteomes" id="UP000254575"/>
    </source>
</evidence>
<organism evidence="3 4">
    <name type="scientific">Suttonella indologenes</name>
    <dbReference type="NCBI Taxonomy" id="13276"/>
    <lineage>
        <taxon>Bacteria</taxon>
        <taxon>Pseudomonadati</taxon>
        <taxon>Pseudomonadota</taxon>
        <taxon>Gammaproteobacteria</taxon>
        <taxon>Cardiobacteriales</taxon>
        <taxon>Cardiobacteriaceae</taxon>
        <taxon>Suttonella</taxon>
    </lineage>
</organism>
<dbReference type="RefSeq" id="WP_115217730.1">
    <property type="nucleotide sequence ID" value="NZ_UHIA01000003.1"/>
</dbReference>
<evidence type="ECO:0000256" key="1">
    <source>
        <dbReference type="SAM" id="MobiDB-lite"/>
    </source>
</evidence>
<proteinExistence type="predicted"/>
<reference evidence="3 4" key="1">
    <citation type="submission" date="2018-06" db="EMBL/GenBank/DDBJ databases">
        <authorList>
            <consortium name="Pathogen Informatics"/>
            <person name="Doyle S."/>
        </authorList>
    </citation>
    <scope>NUCLEOTIDE SEQUENCE [LARGE SCALE GENOMIC DNA]</scope>
    <source>
        <strain evidence="3 4">NCTC10717</strain>
    </source>
</reference>
<accession>A0A380MKY4</accession>
<keyword evidence="2" id="KW-1133">Transmembrane helix</keyword>
<feature type="transmembrane region" description="Helical" evidence="2">
    <location>
        <begin position="32"/>
        <end position="50"/>
    </location>
</feature>
<feature type="compositionally biased region" description="Basic and acidic residues" evidence="1">
    <location>
        <begin position="13"/>
        <end position="23"/>
    </location>
</feature>
<keyword evidence="2" id="KW-0472">Membrane</keyword>